<dbReference type="AlphaFoldDB" id="A0A2T0WQN0"/>
<dbReference type="OrthoDB" id="323772at2"/>
<sequence>MIGTQKPETHYPPPWQLQGEGVILLYRFPKKWINEHPLIPTHLKGQFKGGFGYLMLVNYYDSPVGPYKELLLIPGKFKPNKKQSITHIVVNSERSTQNGRFNWGIPKITLPIIWESEKGLDTIGIGDEDDPIFFCKISYKGMSFPVSTKILPIKLYQQWNGKAFETEPKGSGWGKLAKIETLKINHKRFPDISKFKPILAIKVSPFSIDFPKPSSTYDVVKT</sequence>
<comment type="caution">
    <text evidence="1">The sequence shown here is derived from an EMBL/GenBank/DDBJ whole genome shotgun (WGS) entry which is preliminary data.</text>
</comment>
<reference evidence="1 2" key="1">
    <citation type="submission" date="2018-03" db="EMBL/GenBank/DDBJ databases">
        <title>Genomic Encyclopedia of Archaeal and Bacterial Type Strains, Phase II (KMG-II): from individual species to whole genera.</title>
        <authorList>
            <person name="Goeker M."/>
        </authorList>
    </citation>
    <scope>NUCLEOTIDE SEQUENCE [LARGE SCALE GENOMIC DNA]</scope>
    <source>
        <strain evidence="1 2">DSM 27929</strain>
    </source>
</reference>
<dbReference type="Gene3D" id="2.40.400.10">
    <property type="entry name" value="Acetoacetate decarboxylase-like"/>
    <property type="match status" value="1"/>
</dbReference>
<dbReference type="SUPFAM" id="SSF160104">
    <property type="entry name" value="Acetoacetate decarboxylase-like"/>
    <property type="match status" value="1"/>
</dbReference>
<dbReference type="RefSeq" id="WP_106132784.1">
    <property type="nucleotide sequence ID" value="NZ_PVTR01000003.1"/>
</dbReference>
<accession>A0A2T0WQN0</accession>
<dbReference type="PANTHER" id="PTHR40518:SF1">
    <property type="entry name" value="ACETOACETATE DECARBOXYLASE"/>
    <property type="match status" value="1"/>
</dbReference>
<dbReference type="InterPro" id="IPR023375">
    <property type="entry name" value="ADC_dom_sf"/>
</dbReference>
<organism evidence="1 2">
    <name type="scientific">Mongoliibacter ruber</name>
    <dbReference type="NCBI Taxonomy" id="1750599"/>
    <lineage>
        <taxon>Bacteria</taxon>
        <taxon>Pseudomonadati</taxon>
        <taxon>Bacteroidota</taxon>
        <taxon>Cytophagia</taxon>
        <taxon>Cytophagales</taxon>
        <taxon>Cyclobacteriaceae</taxon>
        <taxon>Mongoliibacter</taxon>
    </lineage>
</organism>
<name>A0A2T0WQN0_9BACT</name>
<dbReference type="EMBL" id="PVTR01000003">
    <property type="protein sequence ID" value="PRY88987.1"/>
    <property type="molecule type" value="Genomic_DNA"/>
</dbReference>
<dbReference type="PANTHER" id="PTHR40518">
    <property type="entry name" value="ACETOACETATE DECARBOXYLASE"/>
    <property type="match status" value="1"/>
</dbReference>
<proteinExistence type="predicted"/>
<evidence type="ECO:0000313" key="2">
    <source>
        <dbReference type="Proteomes" id="UP000238157"/>
    </source>
</evidence>
<protein>
    <recommendedName>
        <fullName evidence="3">Acetoacetate decarboxylase</fullName>
    </recommendedName>
</protein>
<evidence type="ECO:0008006" key="3">
    <source>
        <dbReference type="Google" id="ProtNLM"/>
    </source>
</evidence>
<gene>
    <name evidence="1" type="ORF">CLW00_103107</name>
</gene>
<keyword evidence="2" id="KW-1185">Reference proteome</keyword>
<dbReference type="Proteomes" id="UP000238157">
    <property type="component" value="Unassembled WGS sequence"/>
</dbReference>
<evidence type="ECO:0000313" key="1">
    <source>
        <dbReference type="EMBL" id="PRY88987.1"/>
    </source>
</evidence>